<organism evidence="4 5">
    <name type="scientific">Sus scrofa</name>
    <name type="common">Pig</name>
    <dbReference type="NCBI Taxonomy" id="9823"/>
    <lineage>
        <taxon>Eukaryota</taxon>
        <taxon>Metazoa</taxon>
        <taxon>Chordata</taxon>
        <taxon>Craniata</taxon>
        <taxon>Vertebrata</taxon>
        <taxon>Euteleostomi</taxon>
        <taxon>Mammalia</taxon>
        <taxon>Eutheria</taxon>
        <taxon>Laurasiatheria</taxon>
        <taxon>Artiodactyla</taxon>
        <taxon>Suina</taxon>
        <taxon>Suidae</taxon>
        <taxon>Sus</taxon>
    </lineage>
</organism>
<evidence type="ECO:0008006" key="6">
    <source>
        <dbReference type="Google" id="ProtNLM"/>
    </source>
</evidence>
<evidence type="ECO:0000256" key="2">
    <source>
        <dbReference type="ARBA" id="ARBA00008514"/>
    </source>
</evidence>
<evidence type="ECO:0000313" key="5">
    <source>
        <dbReference type="Proteomes" id="UP000694722"/>
    </source>
</evidence>
<dbReference type="PANTHER" id="PTHR17008">
    <property type="entry name" value="MEIOSIS-EXPRESSED GENE 1 PROTEIN"/>
    <property type="match status" value="1"/>
</dbReference>
<comment type="function">
    <text evidence="1">Essential for spermiogenesis.</text>
</comment>
<dbReference type="Pfam" id="PF15163">
    <property type="entry name" value="Meiosis_expr"/>
    <property type="match status" value="1"/>
</dbReference>
<sequence>DKIKDLKARKLAKGVNGGKIIPWQKEQLQRKSVRASEQQPAASGLESKGSGITCRPAHGSAVENTSTARLACKLQGRAPRPVKDRRASVAGTAGPAEIIGNKTSVAMASSDVKPKSISRAKKWSEEIENLYRFQQAGYRDEIEYKQVKQVSVVDRWPETGYVKKLQRRDNTFYYYNKQRECDDKEVHKVKIYAY</sequence>
<evidence type="ECO:0000313" key="4">
    <source>
        <dbReference type="Ensembl" id="ENSSSCP00040013020.1"/>
    </source>
</evidence>
<dbReference type="Proteomes" id="UP000694722">
    <property type="component" value="Unplaced"/>
</dbReference>
<feature type="region of interest" description="Disordered" evidence="3">
    <location>
        <begin position="26"/>
        <end position="65"/>
    </location>
</feature>
<comment type="similarity">
    <text evidence="2">Belongs to the MEIG1 family.</text>
</comment>
<dbReference type="InterPro" id="IPR020186">
    <property type="entry name" value="Meiosis-expressed_gene_1"/>
</dbReference>
<dbReference type="AlphaFoldDB" id="A0A8D1DVD0"/>
<evidence type="ECO:0000256" key="3">
    <source>
        <dbReference type="SAM" id="MobiDB-lite"/>
    </source>
</evidence>
<proteinExistence type="inferred from homology"/>
<gene>
    <name evidence="4" type="primary">MEIG1</name>
</gene>
<dbReference type="Proteomes" id="UP000694725">
    <property type="component" value="Unplaced"/>
</dbReference>
<accession>A0A8D1DVD0</accession>
<reference evidence="4" key="1">
    <citation type="submission" date="2025-05" db="UniProtKB">
        <authorList>
            <consortium name="Ensembl"/>
        </authorList>
    </citation>
    <scope>IDENTIFICATION</scope>
</reference>
<dbReference type="Ensembl" id="ENSSSCT00040031298.1">
    <property type="protein sequence ID" value="ENSSSCP00040013020.1"/>
    <property type="gene ID" value="ENSSSCG00040023319.1"/>
</dbReference>
<name>A0A8D1DVD0_PIG</name>
<dbReference type="PANTHER" id="PTHR17008:SF1">
    <property type="entry name" value="MEIOSIS EXPRESSED GENE 1 PROTEIN HOMOLOG"/>
    <property type="match status" value="1"/>
</dbReference>
<dbReference type="Ensembl" id="ENSSSCT00065022782.1">
    <property type="protein sequence ID" value="ENSSSCP00065009247.1"/>
    <property type="gene ID" value="ENSSSCG00065017160.1"/>
</dbReference>
<protein>
    <recommendedName>
        <fullName evidence="6">MEIG1 protein</fullName>
    </recommendedName>
</protein>
<evidence type="ECO:0000256" key="1">
    <source>
        <dbReference type="ARBA" id="ARBA00003351"/>
    </source>
</evidence>
<dbReference type="GO" id="GO:0005634">
    <property type="term" value="C:nucleus"/>
    <property type="evidence" value="ECO:0007669"/>
    <property type="project" value="InterPro"/>
</dbReference>